<evidence type="ECO:0008006" key="3">
    <source>
        <dbReference type="Google" id="ProtNLM"/>
    </source>
</evidence>
<protein>
    <recommendedName>
        <fullName evidence="3">Secreted protein</fullName>
    </recommendedName>
</protein>
<reference evidence="1 2" key="1">
    <citation type="journal article" date="2024" name="G3 (Bethesda)">
        <title>Genome assembly of Hibiscus sabdariffa L. provides insights into metabolisms of medicinal natural products.</title>
        <authorList>
            <person name="Kim T."/>
        </authorList>
    </citation>
    <scope>NUCLEOTIDE SEQUENCE [LARGE SCALE GENOMIC DNA]</scope>
    <source>
        <strain evidence="1">TK-2024</strain>
        <tissue evidence="1">Old leaves</tissue>
    </source>
</reference>
<dbReference type="EMBL" id="JBBPBN010000035">
    <property type="protein sequence ID" value="KAK9001939.1"/>
    <property type="molecule type" value="Genomic_DNA"/>
</dbReference>
<comment type="caution">
    <text evidence="1">The sequence shown here is derived from an EMBL/GenBank/DDBJ whole genome shotgun (WGS) entry which is preliminary data.</text>
</comment>
<evidence type="ECO:0000313" key="1">
    <source>
        <dbReference type="EMBL" id="KAK9001939.1"/>
    </source>
</evidence>
<dbReference type="Proteomes" id="UP001396334">
    <property type="component" value="Unassembled WGS sequence"/>
</dbReference>
<accession>A0ABR2QMU1</accession>
<evidence type="ECO:0000313" key="2">
    <source>
        <dbReference type="Proteomes" id="UP001396334"/>
    </source>
</evidence>
<sequence length="79" mass="8804">MLTLLVVSYSHLSWRFLICQATHKVAAIGTSLVQEAFVKVYVLMLDVFNASLLGPISVYSNCLGSVSFQLSVVSEFFKW</sequence>
<gene>
    <name evidence="1" type="ORF">V6N11_024634</name>
</gene>
<organism evidence="1 2">
    <name type="scientific">Hibiscus sabdariffa</name>
    <name type="common">roselle</name>
    <dbReference type="NCBI Taxonomy" id="183260"/>
    <lineage>
        <taxon>Eukaryota</taxon>
        <taxon>Viridiplantae</taxon>
        <taxon>Streptophyta</taxon>
        <taxon>Embryophyta</taxon>
        <taxon>Tracheophyta</taxon>
        <taxon>Spermatophyta</taxon>
        <taxon>Magnoliopsida</taxon>
        <taxon>eudicotyledons</taxon>
        <taxon>Gunneridae</taxon>
        <taxon>Pentapetalae</taxon>
        <taxon>rosids</taxon>
        <taxon>malvids</taxon>
        <taxon>Malvales</taxon>
        <taxon>Malvaceae</taxon>
        <taxon>Malvoideae</taxon>
        <taxon>Hibiscus</taxon>
    </lineage>
</organism>
<keyword evidence="2" id="KW-1185">Reference proteome</keyword>
<name>A0ABR2QMU1_9ROSI</name>
<proteinExistence type="predicted"/>